<keyword evidence="2" id="KW-1185">Reference proteome</keyword>
<protein>
    <submittedName>
        <fullName evidence="1">Uncharacterized protein</fullName>
    </submittedName>
</protein>
<dbReference type="PANTHER" id="PTHR15131:SF3">
    <property type="entry name" value="SNRNA-ACTIVATING PROTEIN COMPLEX SUBUNIT 1"/>
    <property type="match status" value="1"/>
</dbReference>
<dbReference type="EMBL" id="JAYKXN010000008">
    <property type="protein sequence ID" value="KAK7264889.1"/>
    <property type="molecule type" value="Genomic_DNA"/>
</dbReference>
<organism evidence="1 2">
    <name type="scientific">Clitoria ternatea</name>
    <name type="common">Butterfly pea</name>
    <dbReference type="NCBI Taxonomy" id="43366"/>
    <lineage>
        <taxon>Eukaryota</taxon>
        <taxon>Viridiplantae</taxon>
        <taxon>Streptophyta</taxon>
        <taxon>Embryophyta</taxon>
        <taxon>Tracheophyta</taxon>
        <taxon>Spermatophyta</taxon>
        <taxon>Magnoliopsida</taxon>
        <taxon>eudicotyledons</taxon>
        <taxon>Gunneridae</taxon>
        <taxon>Pentapetalae</taxon>
        <taxon>rosids</taxon>
        <taxon>fabids</taxon>
        <taxon>Fabales</taxon>
        <taxon>Fabaceae</taxon>
        <taxon>Papilionoideae</taxon>
        <taxon>50 kb inversion clade</taxon>
        <taxon>NPAAA clade</taxon>
        <taxon>indigoferoid/millettioid clade</taxon>
        <taxon>Phaseoleae</taxon>
        <taxon>Clitoria</taxon>
    </lineage>
</organism>
<name>A0AAN9EXK6_CLITE</name>
<dbReference type="GO" id="GO:0019185">
    <property type="term" value="C:snRNA-activating protein complex"/>
    <property type="evidence" value="ECO:0007669"/>
    <property type="project" value="TreeGrafter"/>
</dbReference>
<dbReference type="Proteomes" id="UP001359559">
    <property type="component" value="Unassembled WGS sequence"/>
</dbReference>
<dbReference type="GO" id="GO:0042795">
    <property type="term" value="P:snRNA transcription by RNA polymerase II"/>
    <property type="evidence" value="ECO:0007669"/>
    <property type="project" value="TreeGrafter"/>
</dbReference>
<sequence length="349" mass="40124">MLEQIAPLRGCHDVIIQVSIVLQIDWAGFVPNFESCRLHSWSSEIHIRDMEFFSCLSCVKAGKLMSFIGVCGTMNINYFRQDIDELIDEFTQDESTTLADMKRVWFSKKFSYIYDARPSSMNLAFFMQSLYAHCIGYMVGTRSLSHRLGGLYCLYCLYEIQPFKPPVMVYLSHGELVKLKILVTDSKANGIKVVPALVKRMLERNMFLFGSVDLTECSVTETVNQLQQLQDARVQFAYKKIFDSTPIDNYIHMDLGSEVDLDLLKKMSSEYAEAKNVAIEEASNITDVQNIRHIAEDKELIGDVVEKIVNDWHAQKQNFYKQTGLEDDEGYERELEQLLLEHAHEDDGE</sequence>
<dbReference type="AlphaFoldDB" id="A0AAN9EXK6"/>
<accession>A0AAN9EXK6</accession>
<evidence type="ECO:0000313" key="2">
    <source>
        <dbReference type="Proteomes" id="UP001359559"/>
    </source>
</evidence>
<dbReference type="GO" id="GO:0042796">
    <property type="term" value="P:snRNA transcription by RNA polymerase III"/>
    <property type="evidence" value="ECO:0007669"/>
    <property type="project" value="TreeGrafter"/>
</dbReference>
<dbReference type="PANTHER" id="PTHR15131">
    <property type="entry name" value="SMALL NUCLEAR RNA ACTIVATING COMPLEX, POLYPEPTIDE 1"/>
    <property type="match status" value="1"/>
</dbReference>
<comment type="caution">
    <text evidence="1">The sequence shown here is derived from an EMBL/GenBank/DDBJ whole genome shotgun (WGS) entry which is preliminary data.</text>
</comment>
<gene>
    <name evidence="1" type="ORF">RJT34_32502</name>
</gene>
<dbReference type="InterPro" id="IPR019188">
    <property type="entry name" value="SNAPC1"/>
</dbReference>
<evidence type="ECO:0000313" key="1">
    <source>
        <dbReference type="EMBL" id="KAK7264889.1"/>
    </source>
</evidence>
<proteinExistence type="predicted"/>
<dbReference type="Pfam" id="PF09808">
    <property type="entry name" value="SNAPC1"/>
    <property type="match status" value="1"/>
</dbReference>
<dbReference type="GO" id="GO:0043565">
    <property type="term" value="F:sequence-specific DNA binding"/>
    <property type="evidence" value="ECO:0007669"/>
    <property type="project" value="TreeGrafter"/>
</dbReference>
<reference evidence="1 2" key="1">
    <citation type="submission" date="2024-01" db="EMBL/GenBank/DDBJ databases">
        <title>The genomes of 5 underutilized Papilionoideae crops provide insights into root nodulation and disease resistance.</title>
        <authorList>
            <person name="Yuan L."/>
        </authorList>
    </citation>
    <scope>NUCLEOTIDE SEQUENCE [LARGE SCALE GENOMIC DNA]</scope>
    <source>
        <strain evidence="1">LY-2023</strain>
        <tissue evidence="1">Leaf</tissue>
    </source>
</reference>